<keyword evidence="5" id="KW-0998">Cell outer membrane</keyword>
<evidence type="ECO:0000256" key="4">
    <source>
        <dbReference type="ARBA" id="ARBA00023136"/>
    </source>
</evidence>
<dbReference type="NCBIfam" id="TIGR04056">
    <property type="entry name" value="OMP_RagA_SusC"/>
    <property type="match status" value="1"/>
</dbReference>
<dbReference type="Gene3D" id="2.170.130.10">
    <property type="entry name" value="TonB-dependent receptor, plug domain"/>
    <property type="match status" value="1"/>
</dbReference>
<evidence type="ECO:0000313" key="7">
    <source>
        <dbReference type="EMBL" id="DAF45308.1"/>
    </source>
</evidence>
<proteinExistence type="predicted"/>
<dbReference type="InterPro" id="IPR023997">
    <property type="entry name" value="TonB-dep_OMP_SusC/RagA_CS"/>
</dbReference>
<name>A0A8S5S2S4_9CAUD</name>
<feature type="domain" description="TonB-dependent receptor plug" evidence="6">
    <location>
        <begin position="151"/>
        <end position="275"/>
    </location>
</feature>
<keyword evidence="4" id="KW-0472">Membrane</keyword>
<dbReference type="InterPro" id="IPR037066">
    <property type="entry name" value="Plug_dom_sf"/>
</dbReference>
<dbReference type="InterPro" id="IPR036942">
    <property type="entry name" value="Beta-barrel_TonB_sf"/>
</dbReference>
<dbReference type="SUPFAM" id="SSF49464">
    <property type="entry name" value="Carboxypeptidase regulatory domain-like"/>
    <property type="match status" value="1"/>
</dbReference>
<dbReference type="InterPro" id="IPR012910">
    <property type="entry name" value="Plug_dom"/>
</dbReference>
<sequence>MHSSAEPVGNLAAADPMFNLKVVSMWKFAKKMLRGGCLFAAACLLEGVLALPSRAQEGSCKGVVTDASGPLVGATAVVVGTQRGATTNVDGEFFLDGLRPGDVIQVSYVGYDPQSVTWQGQTEVRVRLEEASTRMNAVVVTAMGIKRQSKTLTYAAETVGGEDVADIKSINMINSLQGKSAGLQITPNSTGAGGSSKILFRGNKSISGSNQPLVVVDGVPLMMNTSTDQVKSNYGGERDGGDALSTINPDDIASISLLKGASAAALYGAVAANGAIMITTKSATAGRISVSVSSNTTIETPLSLPEFQTAYGSADNTYSWGARLDGRAKNYAEEFFRTGWTTNNSVSINGGAENLRAYFSYGNITSEGITPENDYAQHTLNSKVGFDLFGDHVKVDFSAKYVNQHVSNQPAAGWLVNPLTGAYLFPRGGDWNYYRDNYEIYDPNLNANVHNWVNTSLEQFDNPYWILNRQKPISERNRYEFGGQVRYDIIEGLSVTGRMRYERADDNFKHNYYASSTANRYPMGRMKDNRYFSEQLYADALVQYNHVWGDCSLQATAGASMTRTQSNDVELWAEGTKFSMTDGKPNGNVMYPNLFIPENYYANMASQGLTRKRLNSLFATATFGFREGLFLDVTARNDWSSALAYTRSYSFFYPSFGASLLLDRFVDMGEQVDLFKFRASYSIVGNDVPAYMTNPLYTLGAQGAITPPERAPFRVLEPEKTHSFEAGFDGEFFQHRLHVTATYYKTNTRNQFFSITTPWGTGYRQQYVNAGNVQNEGFELSLGWMQDFGSEFSWSTDLNLSYNDNKIIELVEGLQDGLSLQNFGGAQIVLKEGGHFGDLYVRHILRDEEGRMQVKQITDDAGNVLYEVPALSGEGLTDLKYVGDMNSKVNMGWSNTFRYKDFSLSLLIDARIGGKVLSMTEAALDAWGVSKRSAEARDRGYVLREGVRFTNVEGYYEEMGALNYNAQYNNEDYVYDATNVRLRELSFGYTFRNLFGDAKNLTLSLIARNLFFFYKDAPMDPDVSMGTGNGVQGFDIFNLPTTRSFGVNVKLNF</sequence>
<dbReference type="Pfam" id="PF07715">
    <property type="entry name" value="Plug"/>
    <property type="match status" value="1"/>
</dbReference>
<dbReference type="Gene3D" id="2.60.40.1120">
    <property type="entry name" value="Carboxypeptidase-like, regulatory domain"/>
    <property type="match status" value="1"/>
</dbReference>
<evidence type="ECO:0000256" key="1">
    <source>
        <dbReference type="ARBA" id="ARBA00004571"/>
    </source>
</evidence>
<evidence type="ECO:0000256" key="5">
    <source>
        <dbReference type="ARBA" id="ARBA00023237"/>
    </source>
</evidence>
<keyword evidence="3" id="KW-0812">Transmembrane</keyword>
<evidence type="ECO:0000259" key="6">
    <source>
        <dbReference type="Pfam" id="PF07715"/>
    </source>
</evidence>
<dbReference type="Pfam" id="PF13715">
    <property type="entry name" value="CarbopepD_reg_2"/>
    <property type="match status" value="1"/>
</dbReference>
<evidence type="ECO:0000256" key="3">
    <source>
        <dbReference type="ARBA" id="ARBA00022692"/>
    </source>
</evidence>
<dbReference type="InterPro" id="IPR008969">
    <property type="entry name" value="CarboxyPept-like_regulatory"/>
</dbReference>
<keyword evidence="2" id="KW-0813">Transport</keyword>
<comment type="subcellular location">
    <subcellularLocation>
        <location evidence="1">Cell outer membrane</location>
        <topology evidence="1">Multi-pass membrane protein</topology>
    </subcellularLocation>
</comment>
<evidence type="ECO:0000256" key="2">
    <source>
        <dbReference type="ARBA" id="ARBA00022448"/>
    </source>
</evidence>
<dbReference type="PROSITE" id="PS52016">
    <property type="entry name" value="TONB_DEPENDENT_REC_3"/>
    <property type="match status" value="1"/>
</dbReference>
<reference evidence="7" key="1">
    <citation type="journal article" date="2021" name="Proc. Natl. Acad. Sci. U.S.A.">
        <title>A Catalog of Tens of Thousands of Viruses from Human Metagenomes Reveals Hidden Associations with Chronic Diseases.</title>
        <authorList>
            <person name="Tisza M.J."/>
            <person name="Buck C.B."/>
        </authorList>
    </citation>
    <scope>NUCLEOTIDE SEQUENCE</scope>
    <source>
        <strain evidence="7">CtBLh2</strain>
    </source>
</reference>
<dbReference type="NCBIfam" id="TIGR04057">
    <property type="entry name" value="SusC_RagA_signa"/>
    <property type="match status" value="1"/>
</dbReference>
<protein>
    <submittedName>
        <fullName evidence="7">TonB-linked outer membrane protein, SusC/RagA family</fullName>
    </submittedName>
</protein>
<dbReference type="EMBL" id="BK032514">
    <property type="protein sequence ID" value="DAF45308.1"/>
    <property type="molecule type" value="Genomic_DNA"/>
</dbReference>
<dbReference type="InterPro" id="IPR023996">
    <property type="entry name" value="TonB-dep_OMP_SusC/RagA"/>
</dbReference>
<dbReference type="SUPFAM" id="SSF56935">
    <property type="entry name" value="Porins"/>
    <property type="match status" value="1"/>
</dbReference>
<organism evidence="7">
    <name type="scientific">Siphoviridae sp. ctBLh2</name>
    <dbReference type="NCBI Taxonomy" id="2827803"/>
    <lineage>
        <taxon>Viruses</taxon>
        <taxon>Duplodnaviria</taxon>
        <taxon>Heunggongvirae</taxon>
        <taxon>Uroviricota</taxon>
        <taxon>Caudoviricetes</taxon>
    </lineage>
</organism>
<accession>A0A8S5S2S4</accession>
<dbReference type="Gene3D" id="2.40.170.20">
    <property type="entry name" value="TonB-dependent receptor, beta-barrel domain"/>
    <property type="match status" value="1"/>
</dbReference>
<dbReference type="InterPro" id="IPR039426">
    <property type="entry name" value="TonB-dep_rcpt-like"/>
</dbReference>